<accession>A0A0C4YN51</accession>
<evidence type="ECO:0000313" key="6">
    <source>
        <dbReference type="EMBL" id="AJG21976.1"/>
    </source>
</evidence>
<dbReference type="GO" id="GO:0003700">
    <property type="term" value="F:DNA-binding transcription factor activity"/>
    <property type="evidence" value="ECO:0007669"/>
    <property type="project" value="TreeGrafter"/>
</dbReference>
<dbReference type="CDD" id="cd01575">
    <property type="entry name" value="PBP1_GntR"/>
    <property type="match status" value="1"/>
</dbReference>
<feature type="region of interest" description="Disordered" evidence="4">
    <location>
        <begin position="1"/>
        <end position="37"/>
    </location>
</feature>
<dbReference type="InterPro" id="IPR046335">
    <property type="entry name" value="LacI/GalR-like_sensor"/>
</dbReference>
<dbReference type="Pfam" id="PF13377">
    <property type="entry name" value="Peripla_BP_3"/>
    <property type="match status" value="1"/>
</dbReference>
<dbReference type="PANTHER" id="PTHR30146:SF33">
    <property type="entry name" value="TRANSCRIPTIONAL REGULATOR"/>
    <property type="match status" value="1"/>
</dbReference>
<sequence length="374" mass="39505">MKQAKKAIEGNPPSEEGSGKTPAALPHARSSPRATGSATVADVASIAGVSAMTVSRVLNNPERVSPRTLAVVKGAIERTGYVPNLLAGGLASRRSRLVAVVVPTIANSMFAQVTQALTDELGKSGYQVMLGLSGYDVSREQELLDAILSRRPDGIVLTGTVHTDTTRTRLLKSGIPLVETWDMSPSPMDMLVGFSHEQVGEAVAEYLLGKGYRRFGLVFANDQRGDVRRSGLLAALARHGISDVPLESVPVPTTMGLGKRHFAKLLERAPGLDVVVCSSDPLAQGVVVEAQERGIAVPDQLAVMGFGDYDFAAELSPTLSSVSIDGKAIGIRAARFLVARIEKTESAGSETVVDVGFSIIERRSTSKSKSKSTT</sequence>
<evidence type="ECO:0000259" key="5">
    <source>
        <dbReference type="PROSITE" id="PS50932"/>
    </source>
</evidence>
<dbReference type="PROSITE" id="PS00356">
    <property type="entry name" value="HTH_LACI_1"/>
    <property type="match status" value="1"/>
</dbReference>
<dbReference type="SMART" id="SM00354">
    <property type="entry name" value="HTH_LACI"/>
    <property type="match status" value="1"/>
</dbReference>
<dbReference type="SUPFAM" id="SSF47413">
    <property type="entry name" value="lambda repressor-like DNA-binding domains"/>
    <property type="match status" value="1"/>
</dbReference>
<dbReference type="GO" id="GO:0000976">
    <property type="term" value="F:transcription cis-regulatory region binding"/>
    <property type="evidence" value="ECO:0007669"/>
    <property type="project" value="TreeGrafter"/>
</dbReference>
<dbReference type="Proteomes" id="UP000031843">
    <property type="component" value="Chromosome secondary"/>
</dbReference>
<evidence type="ECO:0000256" key="4">
    <source>
        <dbReference type="SAM" id="MobiDB-lite"/>
    </source>
</evidence>
<dbReference type="InterPro" id="IPR028082">
    <property type="entry name" value="Peripla_BP_I"/>
</dbReference>
<dbReference type="KEGG" id="cbw:RR42_s0380"/>
<dbReference type="InterPro" id="IPR000843">
    <property type="entry name" value="HTH_LacI"/>
</dbReference>
<dbReference type="InterPro" id="IPR010982">
    <property type="entry name" value="Lambda_DNA-bd_dom_sf"/>
</dbReference>
<dbReference type="AlphaFoldDB" id="A0A0C4YN51"/>
<evidence type="ECO:0000256" key="3">
    <source>
        <dbReference type="ARBA" id="ARBA00023163"/>
    </source>
</evidence>
<evidence type="ECO:0000313" key="7">
    <source>
        <dbReference type="Proteomes" id="UP000031843"/>
    </source>
</evidence>
<protein>
    <submittedName>
        <fullName evidence="6">Putative L-talarate utilization transcriptional regulator, LacI family</fullName>
    </submittedName>
</protein>
<dbReference type="PROSITE" id="PS50932">
    <property type="entry name" value="HTH_LACI_2"/>
    <property type="match status" value="1"/>
</dbReference>
<dbReference type="SUPFAM" id="SSF53822">
    <property type="entry name" value="Periplasmic binding protein-like I"/>
    <property type="match status" value="1"/>
</dbReference>
<dbReference type="OrthoDB" id="8770688at2"/>
<dbReference type="EMBL" id="CP010537">
    <property type="protein sequence ID" value="AJG21976.1"/>
    <property type="molecule type" value="Genomic_DNA"/>
</dbReference>
<dbReference type="CDD" id="cd01392">
    <property type="entry name" value="HTH_LacI"/>
    <property type="match status" value="1"/>
</dbReference>
<dbReference type="RefSeq" id="WP_082055050.1">
    <property type="nucleotide sequence ID" value="NZ_CP010537.1"/>
</dbReference>
<dbReference type="Gene3D" id="1.10.260.40">
    <property type="entry name" value="lambda repressor-like DNA-binding domains"/>
    <property type="match status" value="1"/>
</dbReference>
<keyword evidence="1" id="KW-0805">Transcription regulation</keyword>
<dbReference type="PRINTS" id="PR00036">
    <property type="entry name" value="HTHLACI"/>
</dbReference>
<dbReference type="Gene3D" id="3.40.50.2300">
    <property type="match status" value="2"/>
</dbReference>
<evidence type="ECO:0000256" key="2">
    <source>
        <dbReference type="ARBA" id="ARBA00023125"/>
    </source>
</evidence>
<keyword evidence="7" id="KW-1185">Reference proteome</keyword>
<proteinExistence type="predicted"/>
<organism evidence="6 7">
    <name type="scientific">Cupriavidus basilensis</name>
    <dbReference type="NCBI Taxonomy" id="68895"/>
    <lineage>
        <taxon>Bacteria</taxon>
        <taxon>Pseudomonadati</taxon>
        <taxon>Pseudomonadota</taxon>
        <taxon>Betaproteobacteria</taxon>
        <taxon>Burkholderiales</taxon>
        <taxon>Burkholderiaceae</taxon>
        <taxon>Cupriavidus</taxon>
    </lineage>
</organism>
<evidence type="ECO:0000256" key="1">
    <source>
        <dbReference type="ARBA" id="ARBA00023015"/>
    </source>
</evidence>
<gene>
    <name evidence="6" type="ORF">RR42_s0380</name>
</gene>
<reference evidence="6 7" key="1">
    <citation type="journal article" date="2015" name="Genome Announc.">
        <title>Complete Genome Sequence of Cupriavidus basilensis 4G11, Isolated from the Oak Ridge Field Research Center Site.</title>
        <authorList>
            <person name="Ray J."/>
            <person name="Waters R.J."/>
            <person name="Skerker J.M."/>
            <person name="Kuehl J.V."/>
            <person name="Price M.N."/>
            <person name="Huang J."/>
            <person name="Chakraborty R."/>
            <person name="Arkin A.P."/>
            <person name="Deutschbauer A."/>
        </authorList>
    </citation>
    <scope>NUCLEOTIDE SEQUENCE [LARGE SCALE GENOMIC DNA]</scope>
    <source>
        <strain evidence="6">4G11</strain>
    </source>
</reference>
<name>A0A0C4YN51_9BURK</name>
<keyword evidence="3" id="KW-0804">Transcription</keyword>
<dbReference type="STRING" id="68895.RR42_s0380"/>
<feature type="domain" description="HTH lacI-type" evidence="5">
    <location>
        <begin position="38"/>
        <end position="92"/>
    </location>
</feature>
<keyword evidence="2" id="KW-0238">DNA-binding</keyword>
<dbReference type="Pfam" id="PF00356">
    <property type="entry name" value="LacI"/>
    <property type="match status" value="1"/>
</dbReference>
<dbReference type="PANTHER" id="PTHR30146">
    <property type="entry name" value="LACI-RELATED TRANSCRIPTIONAL REPRESSOR"/>
    <property type="match status" value="1"/>
</dbReference>